<dbReference type="SUPFAM" id="SSF50969">
    <property type="entry name" value="YVTN repeat-like/Quinoprotein amine dehydrogenase"/>
    <property type="match status" value="1"/>
</dbReference>
<dbReference type="InterPro" id="IPR007788">
    <property type="entry name" value="QCT"/>
</dbReference>
<reference evidence="3" key="1">
    <citation type="submission" date="2015-04" db="EMBL/GenBank/DDBJ databases">
        <title>The genome sequence of the plant pathogenic Rhizarian Plasmodiophora brassicae reveals insights in its biotrophic life cycle and the origin of chitin synthesis.</title>
        <authorList>
            <person name="Schwelm A."/>
            <person name="Fogelqvist J."/>
            <person name="Knaust A."/>
            <person name="Julke S."/>
            <person name="Lilja T."/>
            <person name="Dhandapani V."/>
            <person name="Bonilla-Rosso G."/>
            <person name="Karlsson M."/>
            <person name="Shevchenko A."/>
            <person name="Choi S.R."/>
            <person name="Kim H.G."/>
            <person name="Park J.Y."/>
            <person name="Lim Y.P."/>
            <person name="Ludwig-Muller J."/>
            <person name="Dixelius C."/>
        </authorList>
    </citation>
    <scope>NUCLEOTIDE SEQUENCE</scope>
    <source>
        <tissue evidence="3">Potato root galls</tissue>
    </source>
</reference>
<proteinExistence type="predicted"/>
<evidence type="ECO:0000256" key="1">
    <source>
        <dbReference type="SAM" id="MobiDB-lite"/>
    </source>
</evidence>
<evidence type="ECO:0000256" key="2">
    <source>
        <dbReference type="SAM" id="Phobius"/>
    </source>
</evidence>
<dbReference type="Pfam" id="PF05096">
    <property type="entry name" value="Glu_cyclase_2"/>
    <property type="match status" value="1"/>
</dbReference>
<accession>A0A0H5RD10</accession>
<feature type="region of interest" description="Disordered" evidence="1">
    <location>
        <begin position="1"/>
        <end position="20"/>
    </location>
</feature>
<dbReference type="InterPro" id="IPR011044">
    <property type="entry name" value="Quino_amine_DH_bsu"/>
</dbReference>
<evidence type="ECO:0008006" key="4">
    <source>
        <dbReference type="Google" id="ProtNLM"/>
    </source>
</evidence>
<feature type="non-terminal residue" evidence="3">
    <location>
        <position position="306"/>
    </location>
</feature>
<dbReference type="PANTHER" id="PTHR31270">
    <property type="entry name" value="GLUTAMINYL-PEPTIDE CYCLOTRANSFERASE"/>
    <property type="match status" value="1"/>
</dbReference>
<dbReference type="EMBL" id="HACM01011045">
    <property type="protein sequence ID" value="CRZ11487.1"/>
    <property type="molecule type" value="Transcribed_RNA"/>
</dbReference>
<dbReference type="AlphaFoldDB" id="A0A0H5RD10"/>
<sequence length="306" mass="34842">MVRNRKKPRPQNSLDPHQPRISHMRSNRVFLILGIAAIAFVCIVIYLASSHLKISDVVSSKALPYKIVKEFAHDPTAFLQGLEFDNSDLEGRTVYESTGLYGKSVVRKWDIYTGDILAETALNSTYFGEGLTVFKELVYQLTWREHIVLVYNKNTLDIARQYYINIDGWGICHDPLSHRFIISNGSSFLYFYSESDFNLIGKIEVQSISKQGLTTPVDKINELEFIDGKVFANVWMTNMIIVIDPKTGSIQQYHDLSGIVDSMAERGLETKHNSVLNGIAYHKPTDKLIIAGKQWPAMFQIKLGWF</sequence>
<keyword evidence="2" id="KW-1133">Transmembrane helix</keyword>
<name>A0A0H5RD10_9EUKA</name>
<keyword evidence="2" id="KW-0472">Membrane</keyword>
<feature type="transmembrane region" description="Helical" evidence="2">
    <location>
        <begin position="29"/>
        <end position="48"/>
    </location>
</feature>
<organism evidence="3">
    <name type="scientific">Spongospora subterranea</name>
    <dbReference type="NCBI Taxonomy" id="70186"/>
    <lineage>
        <taxon>Eukaryota</taxon>
        <taxon>Sar</taxon>
        <taxon>Rhizaria</taxon>
        <taxon>Endomyxa</taxon>
        <taxon>Phytomyxea</taxon>
        <taxon>Plasmodiophorida</taxon>
        <taxon>Plasmodiophoridae</taxon>
        <taxon>Spongospora</taxon>
    </lineage>
</organism>
<evidence type="ECO:0000313" key="3">
    <source>
        <dbReference type="EMBL" id="CRZ11487.1"/>
    </source>
</evidence>
<protein>
    <recommendedName>
        <fullName evidence="4">Glutamine cyclotransferase</fullName>
    </recommendedName>
</protein>
<dbReference type="GO" id="GO:0016603">
    <property type="term" value="F:glutaminyl-peptide cyclotransferase activity"/>
    <property type="evidence" value="ECO:0007669"/>
    <property type="project" value="InterPro"/>
</dbReference>
<dbReference type="PANTHER" id="PTHR31270:SF1">
    <property type="entry name" value="GLUTAMINYL-PEPTIDE CYCLOTRANSFERASE"/>
    <property type="match status" value="1"/>
</dbReference>
<keyword evidence="2" id="KW-0812">Transmembrane</keyword>